<dbReference type="EMBL" id="JAJEQX010000003">
    <property type="protein sequence ID" value="MCC2253347.1"/>
    <property type="molecule type" value="Genomic_DNA"/>
</dbReference>
<dbReference type="PANTHER" id="PTHR46558:SF11">
    <property type="entry name" value="HTH-TYPE TRANSCRIPTIONAL REGULATOR XRE"/>
    <property type="match status" value="1"/>
</dbReference>
<dbReference type="CDD" id="cd00093">
    <property type="entry name" value="HTH_XRE"/>
    <property type="match status" value="1"/>
</dbReference>
<dbReference type="SUPFAM" id="SSF47413">
    <property type="entry name" value="lambda repressor-like DNA-binding domains"/>
    <property type="match status" value="1"/>
</dbReference>
<dbReference type="RefSeq" id="WP_227706505.1">
    <property type="nucleotide sequence ID" value="NZ_JAJEQX010000003.1"/>
</dbReference>
<dbReference type="PANTHER" id="PTHR46558">
    <property type="entry name" value="TRACRIPTIONAL REGULATORY PROTEIN-RELATED-RELATED"/>
    <property type="match status" value="1"/>
</dbReference>
<sequence>MPVNTVIRTKRKELGLTQEQVAQRLGVSAPAVNKWESGSTYPDITILPALARLLETDLNTLLCFREELTEQEIVRDIEEVAGTVKEKGIEAGFELAERKMREYPNCMELIQGLTTCLEGSVILYGGKEMEYNLDKYRKKIVAYYEFVFRNAKEGRIKNSAAYMLVGKYVGREQYEQAEELINILPEREADKRILQANVLQCQGRLSEAAEILEGKIIGDVNEIHIALDRLMDITMDEGNEADAEKIADIGSRMAELFSLWGYNSILLPMELAVKKKDIRESVRYIREMLERCVAPTMTSSENTAEQSVLMRHISSRREEKNTGENAKGDAYADIAATVVRALQFSPEYEFLREDEEFQSLMEEYSRKYQDGETAGLSSE</sequence>
<protein>
    <submittedName>
        <fullName evidence="3">Helix-turn-helix transcriptional regulator</fullName>
    </submittedName>
</protein>
<evidence type="ECO:0000259" key="2">
    <source>
        <dbReference type="PROSITE" id="PS50943"/>
    </source>
</evidence>
<accession>A0ABS8FTH1</accession>
<dbReference type="Pfam" id="PF01381">
    <property type="entry name" value="HTH_3"/>
    <property type="match status" value="1"/>
</dbReference>
<evidence type="ECO:0000313" key="3">
    <source>
        <dbReference type="EMBL" id="MCC2253347.1"/>
    </source>
</evidence>
<dbReference type="PROSITE" id="PS50943">
    <property type="entry name" value="HTH_CROC1"/>
    <property type="match status" value="1"/>
</dbReference>
<dbReference type="InterPro" id="IPR001387">
    <property type="entry name" value="Cro/C1-type_HTH"/>
</dbReference>
<reference evidence="3 4" key="1">
    <citation type="submission" date="2021-10" db="EMBL/GenBank/DDBJ databases">
        <title>Anaerobic single-cell dispensing facilitates the cultivation of human gut bacteria.</title>
        <authorList>
            <person name="Afrizal A."/>
        </authorList>
    </citation>
    <scope>NUCLEOTIDE SEQUENCE [LARGE SCALE GENOMIC DNA]</scope>
    <source>
        <strain evidence="3 4">CLA-AA-H200</strain>
    </source>
</reference>
<proteinExistence type="predicted"/>
<feature type="domain" description="HTH cro/C1-type" evidence="2">
    <location>
        <begin position="7"/>
        <end position="61"/>
    </location>
</feature>
<keyword evidence="1" id="KW-0238">DNA-binding</keyword>
<evidence type="ECO:0000313" key="4">
    <source>
        <dbReference type="Proteomes" id="UP001198151"/>
    </source>
</evidence>
<dbReference type="InterPro" id="IPR010982">
    <property type="entry name" value="Lambda_DNA-bd_dom_sf"/>
</dbReference>
<organism evidence="3 4">
    <name type="scientific">Ruminococcus turbiniformis</name>
    <dbReference type="NCBI Taxonomy" id="2881258"/>
    <lineage>
        <taxon>Bacteria</taxon>
        <taxon>Bacillati</taxon>
        <taxon>Bacillota</taxon>
        <taxon>Clostridia</taxon>
        <taxon>Eubacteriales</taxon>
        <taxon>Oscillospiraceae</taxon>
        <taxon>Ruminococcus</taxon>
    </lineage>
</organism>
<keyword evidence="4" id="KW-1185">Reference proteome</keyword>
<comment type="caution">
    <text evidence="3">The sequence shown here is derived from an EMBL/GenBank/DDBJ whole genome shotgun (WGS) entry which is preliminary data.</text>
</comment>
<name>A0ABS8FTH1_9FIRM</name>
<gene>
    <name evidence="3" type="ORF">LKD70_02630</name>
</gene>
<dbReference type="Proteomes" id="UP001198151">
    <property type="component" value="Unassembled WGS sequence"/>
</dbReference>
<dbReference type="SMART" id="SM00530">
    <property type="entry name" value="HTH_XRE"/>
    <property type="match status" value="1"/>
</dbReference>
<evidence type="ECO:0000256" key="1">
    <source>
        <dbReference type="ARBA" id="ARBA00023125"/>
    </source>
</evidence>
<dbReference type="Gene3D" id="1.10.260.40">
    <property type="entry name" value="lambda repressor-like DNA-binding domains"/>
    <property type="match status" value="1"/>
</dbReference>